<comment type="caution">
    <text evidence="4">The sequence shown here is derived from an EMBL/GenBank/DDBJ whole genome shotgun (WGS) entry which is preliminary data.</text>
</comment>
<feature type="domain" description="Reverse transcriptase" evidence="3">
    <location>
        <begin position="117"/>
        <end position="367"/>
    </location>
</feature>
<dbReference type="InterPro" id="IPR000477">
    <property type="entry name" value="RT_dom"/>
</dbReference>
<dbReference type="PROSITE" id="PS50878">
    <property type="entry name" value="RT_POL"/>
    <property type="match status" value="1"/>
</dbReference>
<proteinExistence type="inferred from homology"/>
<reference evidence="4 5" key="1">
    <citation type="submission" date="2019-08" db="EMBL/GenBank/DDBJ databases">
        <title>Bradyrhizobium hipponensis sp. nov., a rhizobium isolated from a Lupinus angustifolius root nodule in Tunisia.</title>
        <authorList>
            <person name="Off K."/>
            <person name="Rejili M."/>
            <person name="Mars M."/>
            <person name="Brachmann A."/>
            <person name="Marin M."/>
        </authorList>
    </citation>
    <scope>NUCLEOTIDE SEQUENCE [LARGE SCALE GENOMIC DNA]</scope>
    <source>
        <strain evidence="5">aSej3</strain>
    </source>
</reference>
<accession>A0A5S4YLS0</accession>
<evidence type="ECO:0000313" key="4">
    <source>
        <dbReference type="EMBL" id="TYO64584.1"/>
    </source>
</evidence>
<name>A0A5S4YLS0_9BRAD</name>
<keyword evidence="4" id="KW-0548">Nucleotidyltransferase</keyword>
<keyword evidence="4" id="KW-0695">RNA-directed DNA polymerase</keyword>
<dbReference type="InterPro" id="IPR043502">
    <property type="entry name" value="DNA/RNA_pol_sf"/>
</dbReference>
<dbReference type="CDD" id="cd01651">
    <property type="entry name" value="RT_G2_intron"/>
    <property type="match status" value="1"/>
</dbReference>
<sequence length="491" mass="56925">MHDTEKSDFGIVAVKPTNKAGQPVAELAEPRPGTKGNAEQQRMHRTQGRARMSQSLDRVRKAARLRKKDRFTALFHHINVDALRTAFYALRRKAAPGVDGMTWQDYEADLEPRLEGLHQRVHRGAYRPQPSRRTYIPKADGKRRPLAIAALEDKIVQGATVIVLNAIYEGDFCGFSYGFRPGRGPHDALDALCVAIDKRKVNWMIDADIQNFFGDVSQERLVRFLEHRVGDKRIIRLIQKWLRAGILEDGVVTVDDRGTGQGSVISPLLGNIYLHYVLDLWAKRWRQRGATGDTVIVRYADDVVVGFEHEGDARRFLDAMRARLEEFMLSLHPDKTRLIEFGRFAAVNRKRRGLGKPETFDFLGFTFICGKSRRGNFLLQRKTRRDRMRTKLQEIKLELRRRMHSPIPEQGRWLRQVVTGHFGYFAVPTNGRALNAFRFYITDLWRRTLRRRSQRSGLTWDRTTKLTDHWLPKPQILHPWPQLRFAVTHPR</sequence>
<dbReference type="InterPro" id="IPR030931">
    <property type="entry name" value="Group_II_RT_mat"/>
</dbReference>
<protein>
    <submittedName>
        <fullName evidence="4">Group II intron reverse transcriptase/maturase</fullName>
        <ecNumber evidence="4">2.7.7.49</ecNumber>
    </submittedName>
</protein>
<dbReference type="InterPro" id="IPR051083">
    <property type="entry name" value="GrpII_Intron_Splice-Mob/Def"/>
</dbReference>
<dbReference type="AlphaFoldDB" id="A0A5S4YLS0"/>
<keyword evidence="4" id="KW-0808">Transferase</keyword>
<dbReference type="SUPFAM" id="SSF56672">
    <property type="entry name" value="DNA/RNA polymerases"/>
    <property type="match status" value="1"/>
</dbReference>
<gene>
    <name evidence="4" type="primary">ltrA</name>
    <name evidence="4" type="ORF">FXV83_21240</name>
</gene>
<dbReference type="RefSeq" id="WP_148741348.1">
    <property type="nucleotide sequence ID" value="NZ_VSTH01000069.1"/>
</dbReference>
<evidence type="ECO:0000256" key="2">
    <source>
        <dbReference type="SAM" id="MobiDB-lite"/>
    </source>
</evidence>
<dbReference type="PANTHER" id="PTHR34047">
    <property type="entry name" value="NUCLEAR INTRON MATURASE 1, MITOCHONDRIAL-RELATED"/>
    <property type="match status" value="1"/>
</dbReference>
<dbReference type="EMBL" id="VSTH01000069">
    <property type="protein sequence ID" value="TYO64584.1"/>
    <property type="molecule type" value="Genomic_DNA"/>
</dbReference>
<organism evidence="4 5">
    <name type="scientific">Bradyrhizobium hipponense</name>
    <dbReference type="NCBI Taxonomy" id="2605638"/>
    <lineage>
        <taxon>Bacteria</taxon>
        <taxon>Pseudomonadati</taxon>
        <taxon>Pseudomonadota</taxon>
        <taxon>Alphaproteobacteria</taxon>
        <taxon>Hyphomicrobiales</taxon>
        <taxon>Nitrobacteraceae</taxon>
        <taxon>Bradyrhizobium</taxon>
    </lineage>
</organism>
<keyword evidence="5" id="KW-1185">Reference proteome</keyword>
<evidence type="ECO:0000259" key="3">
    <source>
        <dbReference type="PROSITE" id="PS50878"/>
    </source>
</evidence>
<dbReference type="NCBIfam" id="TIGR04416">
    <property type="entry name" value="group_II_RT_mat"/>
    <property type="match status" value="1"/>
</dbReference>
<dbReference type="GO" id="GO:0003964">
    <property type="term" value="F:RNA-directed DNA polymerase activity"/>
    <property type="evidence" value="ECO:0007669"/>
    <property type="project" value="UniProtKB-KW"/>
</dbReference>
<evidence type="ECO:0000256" key="1">
    <source>
        <dbReference type="ARBA" id="ARBA00034120"/>
    </source>
</evidence>
<comment type="similarity">
    <text evidence="1">Belongs to the bacterial reverse transcriptase family.</text>
</comment>
<dbReference type="PANTHER" id="PTHR34047:SF8">
    <property type="entry name" value="PROTEIN YKFC"/>
    <property type="match status" value="1"/>
</dbReference>
<dbReference type="EC" id="2.7.7.49" evidence="4"/>
<dbReference type="Proteomes" id="UP000324797">
    <property type="component" value="Unassembled WGS sequence"/>
</dbReference>
<dbReference type="Pfam" id="PF00078">
    <property type="entry name" value="RVT_1"/>
    <property type="match status" value="1"/>
</dbReference>
<feature type="region of interest" description="Disordered" evidence="2">
    <location>
        <begin position="20"/>
        <end position="56"/>
    </location>
</feature>
<evidence type="ECO:0000313" key="5">
    <source>
        <dbReference type="Proteomes" id="UP000324797"/>
    </source>
</evidence>